<dbReference type="NCBIfam" id="TIGR00875">
    <property type="entry name" value="fsa_talC_mipB"/>
    <property type="match status" value="1"/>
</dbReference>
<dbReference type="CDD" id="cd00956">
    <property type="entry name" value="Transaldolase_FSA"/>
    <property type="match status" value="1"/>
</dbReference>
<sequence>MQTRFMDVLPNNIQREIMEFFIDTASIEEITIAQEQGLIDGVTTNPTLLSREGIDWRVRAQEILEVVKGPVSLEVVAEDAPGMIAQAHDLKKMGDNVVVKIPMTPEGLKAIKALSDEGIDTNVTLVFSSLQALLAAKSGGAYVSPFIGRLDAIGSSGMNLVEEIRTIYDNYGYSTKILVASVRHPVHVLDAALIGADVATVPFAVLQQFVHHPLTDKGLASFLGDWHKLTGGNW</sequence>
<dbReference type="EMBL" id="FQZR01000002">
    <property type="protein sequence ID" value="SHI56930.1"/>
    <property type="molecule type" value="Genomic_DNA"/>
</dbReference>
<dbReference type="Gene3D" id="3.20.20.70">
    <property type="entry name" value="Aldolase class I"/>
    <property type="match status" value="1"/>
</dbReference>
<dbReference type="InterPro" id="IPR001585">
    <property type="entry name" value="TAL/FSA"/>
</dbReference>
<dbReference type="GO" id="GO:0006098">
    <property type="term" value="P:pentose-phosphate shunt"/>
    <property type="evidence" value="ECO:0007669"/>
    <property type="project" value="UniProtKB-UniRule"/>
</dbReference>
<dbReference type="InterPro" id="IPR004731">
    <property type="entry name" value="Transaldolase_3B/F6P_aldolase"/>
</dbReference>
<comment type="caution">
    <text evidence="10">The sequence shown here is derived from an EMBL/GenBank/DDBJ whole genome shotgun (WGS) entry which is preliminary data.</text>
</comment>
<dbReference type="UniPathway" id="UPA00115">
    <property type="reaction ID" value="UER00414"/>
</dbReference>
<name>A0A8G2FGK9_9BACT</name>
<comment type="pathway">
    <text evidence="2 9">Carbohydrate degradation; pentose phosphate pathway; D-glyceraldehyde 3-phosphate and beta-D-fructose 6-phosphate from D-ribose 5-phosphate and D-xylulose 5-phosphate (non-oxidative stage): step 2/3.</text>
</comment>
<dbReference type="PROSITE" id="PS00958">
    <property type="entry name" value="TRANSALDOLASE_2"/>
    <property type="match status" value="1"/>
</dbReference>
<evidence type="ECO:0000256" key="3">
    <source>
        <dbReference type="ARBA" id="ARBA00005740"/>
    </source>
</evidence>
<dbReference type="AlphaFoldDB" id="A0A8G2FGK9"/>
<evidence type="ECO:0000256" key="2">
    <source>
        <dbReference type="ARBA" id="ARBA00004857"/>
    </source>
</evidence>
<evidence type="ECO:0000256" key="9">
    <source>
        <dbReference type="HAMAP-Rule" id="MF_00494"/>
    </source>
</evidence>
<evidence type="ECO:0000313" key="10">
    <source>
        <dbReference type="EMBL" id="SHI56930.1"/>
    </source>
</evidence>
<dbReference type="FunFam" id="3.20.20.70:FF:000018">
    <property type="entry name" value="Probable transaldolase"/>
    <property type="match status" value="1"/>
</dbReference>
<dbReference type="GO" id="GO:0005737">
    <property type="term" value="C:cytoplasm"/>
    <property type="evidence" value="ECO:0007669"/>
    <property type="project" value="UniProtKB-SubCell"/>
</dbReference>
<dbReference type="SUPFAM" id="SSF51569">
    <property type="entry name" value="Aldolase"/>
    <property type="match status" value="1"/>
</dbReference>
<dbReference type="GO" id="GO:0005975">
    <property type="term" value="P:carbohydrate metabolic process"/>
    <property type="evidence" value="ECO:0007669"/>
    <property type="project" value="InterPro"/>
</dbReference>
<comment type="similarity">
    <text evidence="3 9">Belongs to the transaldolase family. Type 3B subfamily.</text>
</comment>
<dbReference type="PANTHER" id="PTHR10683:SF40">
    <property type="entry name" value="FRUCTOSE-6-PHOSPHATE ALDOLASE 1-RELATED"/>
    <property type="match status" value="1"/>
</dbReference>
<dbReference type="PROSITE" id="PS01054">
    <property type="entry name" value="TRANSALDOLASE_1"/>
    <property type="match status" value="1"/>
</dbReference>
<evidence type="ECO:0000313" key="11">
    <source>
        <dbReference type="Proteomes" id="UP000184001"/>
    </source>
</evidence>
<keyword evidence="6 9" id="KW-0570">Pentose shunt</keyword>
<dbReference type="InterPro" id="IPR018225">
    <property type="entry name" value="Transaldolase_AS"/>
</dbReference>
<evidence type="ECO:0000256" key="1">
    <source>
        <dbReference type="ARBA" id="ARBA00004496"/>
    </source>
</evidence>
<evidence type="ECO:0000256" key="5">
    <source>
        <dbReference type="ARBA" id="ARBA00022679"/>
    </source>
</evidence>
<dbReference type="InterPro" id="IPR022999">
    <property type="entry name" value="Transaldolase_3B"/>
</dbReference>
<keyword evidence="5 9" id="KW-0808">Transferase</keyword>
<evidence type="ECO:0000256" key="8">
    <source>
        <dbReference type="ARBA" id="ARBA00048810"/>
    </source>
</evidence>
<evidence type="ECO:0000256" key="6">
    <source>
        <dbReference type="ARBA" id="ARBA00023126"/>
    </source>
</evidence>
<dbReference type="PANTHER" id="PTHR10683">
    <property type="entry name" value="TRANSALDOLASE"/>
    <property type="match status" value="1"/>
</dbReference>
<accession>A0A8G2FGK9</accession>
<proteinExistence type="inferred from homology"/>
<feature type="active site" description="Schiff-base intermediate with substrate" evidence="9">
    <location>
        <position position="100"/>
    </location>
</feature>
<dbReference type="HAMAP" id="MF_00494">
    <property type="entry name" value="Transaldolase_3b"/>
    <property type="match status" value="1"/>
</dbReference>
<protein>
    <recommendedName>
        <fullName evidence="9">Probable transaldolase</fullName>
        <ecNumber evidence="9">2.2.1.2</ecNumber>
    </recommendedName>
</protein>
<dbReference type="GO" id="GO:0016832">
    <property type="term" value="F:aldehyde-lyase activity"/>
    <property type="evidence" value="ECO:0007669"/>
    <property type="project" value="InterPro"/>
</dbReference>
<dbReference type="Pfam" id="PF00923">
    <property type="entry name" value="TAL_FSA"/>
    <property type="match status" value="1"/>
</dbReference>
<gene>
    <name evidence="9" type="primary">tal</name>
    <name evidence="10" type="ORF">SAMN05660830_00334</name>
</gene>
<dbReference type="InterPro" id="IPR033919">
    <property type="entry name" value="TSA/FSA_arc/bac"/>
</dbReference>
<keyword evidence="4 9" id="KW-0963">Cytoplasm</keyword>
<dbReference type="Proteomes" id="UP000184001">
    <property type="component" value="Unassembled WGS sequence"/>
</dbReference>
<comment type="function">
    <text evidence="9">Transaldolase is important for the balance of metabolites in the pentose-phosphate pathway.</text>
</comment>
<dbReference type="GO" id="GO:0004801">
    <property type="term" value="F:transaldolase activity"/>
    <property type="evidence" value="ECO:0007669"/>
    <property type="project" value="UniProtKB-UniRule"/>
</dbReference>
<comment type="catalytic activity">
    <reaction evidence="8 9">
        <text>D-sedoheptulose 7-phosphate + D-glyceraldehyde 3-phosphate = D-erythrose 4-phosphate + beta-D-fructose 6-phosphate</text>
        <dbReference type="Rhea" id="RHEA:17053"/>
        <dbReference type="ChEBI" id="CHEBI:16897"/>
        <dbReference type="ChEBI" id="CHEBI:57483"/>
        <dbReference type="ChEBI" id="CHEBI:57634"/>
        <dbReference type="ChEBI" id="CHEBI:59776"/>
        <dbReference type="EC" id="2.2.1.2"/>
    </reaction>
</comment>
<organism evidence="10 11">
    <name type="scientific">Halodesulfovibrio aestuarii</name>
    <dbReference type="NCBI Taxonomy" id="126333"/>
    <lineage>
        <taxon>Bacteria</taxon>
        <taxon>Pseudomonadati</taxon>
        <taxon>Thermodesulfobacteriota</taxon>
        <taxon>Desulfovibrionia</taxon>
        <taxon>Desulfovibrionales</taxon>
        <taxon>Desulfovibrionaceae</taxon>
        <taxon>Halodesulfovibrio</taxon>
    </lineage>
</organism>
<dbReference type="GO" id="GO:0042182">
    <property type="term" value="P:ketone catabolic process"/>
    <property type="evidence" value="ECO:0007669"/>
    <property type="project" value="UniProtKB-ARBA"/>
</dbReference>
<reference evidence="10 11" key="1">
    <citation type="submission" date="2016-11" db="EMBL/GenBank/DDBJ databases">
        <authorList>
            <person name="Varghese N."/>
            <person name="Submissions S."/>
        </authorList>
    </citation>
    <scope>NUCLEOTIDE SEQUENCE [LARGE SCALE GENOMIC DNA]</scope>
    <source>
        <strain evidence="10 11">DSM 17919</strain>
    </source>
</reference>
<keyword evidence="7 9" id="KW-0704">Schiff base</keyword>
<evidence type="ECO:0000256" key="7">
    <source>
        <dbReference type="ARBA" id="ARBA00023270"/>
    </source>
</evidence>
<dbReference type="EC" id="2.2.1.2" evidence="9"/>
<comment type="subcellular location">
    <subcellularLocation>
        <location evidence="1 9">Cytoplasm</location>
    </subcellularLocation>
</comment>
<evidence type="ECO:0000256" key="4">
    <source>
        <dbReference type="ARBA" id="ARBA00022490"/>
    </source>
</evidence>
<dbReference type="InterPro" id="IPR013785">
    <property type="entry name" value="Aldolase_TIM"/>
</dbReference>